<sequence>MATLGARLFLISGLLAATAAPHVSGIHSSTSTSPPSAISGQCPNQPAGRLEYDPLRKCPLPGVLGIIPDIEPSPETPWTLTPKCVGEEQKISNTTSRVHCIFTDGNFRTGHGTSLITTTTVAAHLVGLEAFNDRPARLEAAKRDAVPAYEIVELEGRGKGAVATRDIRRGEIIMVDVPALLVGTEFLHDVRAHHRRRLIKQAINRLPGKTRDEVWSLSRNNGEYEIDAIMGANANSVAISDNGIHVGIFPKVSRINHSCRPNAYYRFSETRLTMEVVSYHTIEKGEEITMSYVPLETKRQERRKYLQDNWGIDCQCSLCKASDYDQNESEASRGRINELRDSILNARNNGFFQDAINIAEDWHLVSEWERVPPLAPEYHDILAELYWRKGELVNATRFGRMALDEWVKFGSVDDDQLEHARVFLNQVWPVAEKRRKGE</sequence>
<dbReference type="PANTHER" id="PTHR47332:SF6">
    <property type="entry name" value="SET DOMAIN-CONTAINING PROTEIN"/>
    <property type="match status" value="1"/>
</dbReference>
<dbReference type="AlphaFoldDB" id="A0AAN7B1U6"/>
<feature type="region of interest" description="Disordered" evidence="1">
    <location>
        <begin position="24"/>
        <end position="45"/>
    </location>
</feature>
<dbReference type="Proteomes" id="UP001301769">
    <property type="component" value="Unassembled WGS sequence"/>
</dbReference>
<dbReference type="InterPro" id="IPR053185">
    <property type="entry name" value="SET_domain_protein"/>
</dbReference>
<dbReference type="Gene3D" id="2.170.270.10">
    <property type="entry name" value="SET domain"/>
    <property type="match status" value="1"/>
</dbReference>
<evidence type="ECO:0000313" key="4">
    <source>
        <dbReference type="EMBL" id="KAK4209631.1"/>
    </source>
</evidence>
<dbReference type="InterPro" id="IPR001214">
    <property type="entry name" value="SET_dom"/>
</dbReference>
<evidence type="ECO:0000256" key="1">
    <source>
        <dbReference type="SAM" id="MobiDB-lite"/>
    </source>
</evidence>
<dbReference type="EMBL" id="MU858199">
    <property type="protein sequence ID" value="KAK4209631.1"/>
    <property type="molecule type" value="Genomic_DNA"/>
</dbReference>
<comment type="caution">
    <text evidence="4">The sequence shown here is derived from an EMBL/GenBank/DDBJ whole genome shotgun (WGS) entry which is preliminary data.</text>
</comment>
<dbReference type="CDD" id="cd20071">
    <property type="entry name" value="SET_SMYD"/>
    <property type="match status" value="1"/>
</dbReference>
<dbReference type="SUPFAM" id="SSF82199">
    <property type="entry name" value="SET domain"/>
    <property type="match status" value="1"/>
</dbReference>
<keyword evidence="5" id="KW-1185">Reference proteome</keyword>
<feature type="domain" description="SET" evidence="3">
    <location>
        <begin position="147"/>
        <end position="293"/>
    </location>
</feature>
<reference evidence="4" key="1">
    <citation type="journal article" date="2023" name="Mol. Phylogenet. Evol.">
        <title>Genome-scale phylogeny and comparative genomics of the fungal order Sordariales.</title>
        <authorList>
            <person name="Hensen N."/>
            <person name="Bonometti L."/>
            <person name="Westerberg I."/>
            <person name="Brannstrom I.O."/>
            <person name="Guillou S."/>
            <person name="Cros-Aarteil S."/>
            <person name="Calhoun S."/>
            <person name="Haridas S."/>
            <person name="Kuo A."/>
            <person name="Mondo S."/>
            <person name="Pangilinan J."/>
            <person name="Riley R."/>
            <person name="LaButti K."/>
            <person name="Andreopoulos B."/>
            <person name="Lipzen A."/>
            <person name="Chen C."/>
            <person name="Yan M."/>
            <person name="Daum C."/>
            <person name="Ng V."/>
            <person name="Clum A."/>
            <person name="Steindorff A."/>
            <person name="Ohm R.A."/>
            <person name="Martin F."/>
            <person name="Silar P."/>
            <person name="Natvig D.O."/>
            <person name="Lalanne C."/>
            <person name="Gautier V."/>
            <person name="Ament-Velasquez S.L."/>
            <person name="Kruys A."/>
            <person name="Hutchinson M.I."/>
            <person name="Powell A.J."/>
            <person name="Barry K."/>
            <person name="Miller A.N."/>
            <person name="Grigoriev I.V."/>
            <person name="Debuchy R."/>
            <person name="Gladieux P."/>
            <person name="Hiltunen Thoren M."/>
            <person name="Johannesson H."/>
        </authorList>
    </citation>
    <scope>NUCLEOTIDE SEQUENCE</scope>
    <source>
        <strain evidence="4">PSN293</strain>
    </source>
</reference>
<name>A0AAN7B1U6_9PEZI</name>
<dbReference type="Pfam" id="PF00856">
    <property type="entry name" value="SET"/>
    <property type="match status" value="1"/>
</dbReference>
<dbReference type="PROSITE" id="PS50280">
    <property type="entry name" value="SET"/>
    <property type="match status" value="1"/>
</dbReference>
<keyword evidence="2" id="KW-0732">Signal</keyword>
<evidence type="ECO:0000259" key="3">
    <source>
        <dbReference type="PROSITE" id="PS50280"/>
    </source>
</evidence>
<feature type="compositionally biased region" description="Low complexity" evidence="1">
    <location>
        <begin position="24"/>
        <end position="40"/>
    </location>
</feature>
<dbReference type="InterPro" id="IPR046341">
    <property type="entry name" value="SET_dom_sf"/>
</dbReference>
<feature type="chain" id="PRO_5043045222" description="SET domain-containing protein" evidence="2">
    <location>
        <begin position="26"/>
        <end position="438"/>
    </location>
</feature>
<proteinExistence type="predicted"/>
<gene>
    <name evidence="4" type="ORF">QBC37DRAFT_323700</name>
</gene>
<dbReference type="PANTHER" id="PTHR47332">
    <property type="entry name" value="SET DOMAIN-CONTAINING PROTEIN 5"/>
    <property type="match status" value="1"/>
</dbReference>
<evidence type="ECO:0000256" key="2">
    <source>
        <dbReference type="SAM" id="SignalP"/>
    </source>
</evidence>
<organism evidence="4 5">
    <name type="scientific">Rhypophila decipiens</name>
    <dbReference type="NCBI Taxonomy" id="261697"/>
    <lineage>
        <taxon>Eukaryota</taxon>
        <taxon>Fungi</taxon>
        <taxon>Dikarya</taxon>
        <taxon>Ascomycota</taxon>
        <taxon>Pezizomycotina</taxon>
        <taxon>Sordariomycetes</taxon>
        <taxon>Sordariomycetidae</taxon>
        <taxon>Sordariales</taxon>
        <taxon>Naviculisporaceae</taxon>
        <taxon>Rhypophila</taxon>
    </lineage>
</organism>
<evidence type="ECO:0000313" key="5">
    <source>
        <dbReference type="Proteomes" id="UP001301769"/>
    </source>
</evidence>
<protein>
    <recommendedName>
        <fullName evidence="3">SET domain-containing protein</fullName>
    </recommendedName>
</protein>
<accession>A0AAN7B1U6</accession>
<dbReference type="SMART" id="SM00317">
    <property type="entry name" value="SET"/>
    <property type="match status" value="1"/>
</dbReference>
<feature type="signal peptide" evidence="2">
    <location>
        <begin position="1"/>
        <end position="25"/>
    </location>
</feature>
<reference evidence="4" key="2">
    <citation type="submission" date="2023-05" db="EMBL/GenBank/DDBJ databases">
        <authorList>
            <consortium name="Lawrence Berkeley National Laboratory"/>
            <person name="Steindorff A."/>
            <person name="Hensen N."/>
            <person name="Bonometti L."/>
            <person name="Westerberg I."/>
            <person name="Brannstrom I.O."/>
            <person name="Guillou S."/>
            <person name="Cros-Aarteil S."/>
            <person name="Calhoun S."/>
            <person name="Haridas S."/>
            <person name="Kuo A."/>
            <person name="Mondo S."/>
            <person name="Pangilinan J."/>
            <person name="Riley R."/>
            <person name="Labutti K."/>
            <person name="Andreopoulos B."/>
            <person name="Lipzen A."/>
            <person name="Chen C."/>
            <person name="Yanf M."/>
            <person name="Daum C."/>
            <person name="Ng V."/>
            <person name="Clum A."/>
            <person name="Ohm R."/>
            <person name="Martin F."/>
            <person name="Silar P."/>
            <person name="Natvig D."/>
            <person name="Lalanne C."/>
            <person name="Gautier V."/>
            <person name="Ament-Velasquez S.L."/>
            <person name="Kruys A."/>
            <person name="Hutchinson M.I."/>
            <person name="Powell A.J."/>
            <person name="Barry K."/>
            <person name="Miller A.N."/>
            <person name="Grigoriev I.V."/>
            <person name="Debuchy R."/>
            <person name="Gladieux P."/>
            <person name="Thoren M.H."/>
            <person name="Johannesson H."/>
        </authorList>
    </citation>
    <scope>NUCLEOTIDE SEQUENCE</scope>
    <source>
        <strain evidence="4">PSN293</strain>
    </source>
</reference>